<evidence type="ECO:0008006" key="4">
    <source>
        <dbReference type="Google" id="ProtNLM"/>
    </source>
</evidence>
<protein>
    <recommendedName>
        <fullName evidence="4">Lipoprotein</fullName>
    </recommendedName>
</protein>
<name>A0ABP7ZYR8_9MICO</name>
<organism evidence="2 3">
    <name type="scientific">Gryllotalpicola koreensis</name>
    <dbReference type="NCBI Taxonomy" id="993086"/>
    <lineage>
        <taxon>Bacteria</taxon>
        <taxon>Bacillati</taxon>
        <taxon>Actinomycetota</taxon>
        <taxon>Actinomycetes</taxon>
        <taxon>Micrococcales</taxon>
        <taxon>Microbacteriaceae</taxon>
        <taxon>Gryllotalpicola</taxon>
    </lineage>
</organism>
<evidence type="ECO:0000313" key="2">
    <source>
        <dbReference type="EMBL" id="GAA4173666.1"/>
    </source>
</evidence>
<evidence type="ECO:0000256" key="1">
    <source>
        <dbReference type="SAM" id="SignalP"/>
    </source>
</evidence>
<sequence>MRRTATALVLAAAVALALAGCAGGSSPSATIGGSPEVIPATPSPTISLAPATAASCDGVFVTVQFGILRAADVNLCAKTTEPITAAAALDKVGVSVAGTQKYGDQVVCRVNGVPSASKPIDVPGHDPYTETCASMPAAYAYWAVWVRDSPTGTWDYAASSITTQQLKPGQTLGLKFTTGTDTAPPQG</sequence>
<feature type="chain" id="PRO_5045038583" description="Lipoprotein" evidence="1">
    <location>
        <begin position="20"/>
        <end position="187"/>
    </location>
</feature>
<dbReference type="RefSeq" id="WP_344753180.1">
    <property type="nucleotide sequence ID" value="NZ_BAABBW010000002.1"/>
</dbReference>
<gene>
    <name evidence="2" type="ORF">GCM10022287_16400</name>
</gene>
<feature type="signal peptide" evidence="1">
    <location>
        <begin position="1"/>
        <end position="19"/>
    </location>
</feature>
<comment type="caution">
    <text evidence="2">The sequence shown here is derived from an EMBL/GenBank/DDBJ whole genome shotgun (WGS) entry which is preliminary data.</text>
</comment>
<dbReference type="PROSITE" id="PS51257">
    <property type="entry name" value="PROKAR_LIPOPROTEIN"/>
    <property type="match status" value="1"/>
</dbReference>
<accession>A0ABP7ZYR8</accession>
<proteinExistence type="predicted"/>
<reference evidence="3" key="1">
    <citation type="journal article" date="2019" name="Int. J. Syst. Evol. Microbiol.">
        <title>The Global Catalogue of Microorganisms (GCM) 10K type strain sequencing project: providing services to taxonomists for standard genome sequencing and annotation.</title>
        <authorList>
            <consortium name="The Broad Institute Genomics Platform"/>
            <consortium name="The Broad Institute Genome Sequencing Center for Infectious Disease"/>
            <person name="Wu L."/>
            <person name="Ma J."/>
        </authorList>
    </citation>
    <scope>NUCLEOTIDE SEQUENCE [LARGE SCALE GENOMIC DNA]</scope>
    <source>
        <strain evidence="3">JCM 17591</strain>
    </source>
</reference>
<dbReference type="Proteomes" id="UP001501079">
    <property type="component" value="Unassembled WGS sequence"/>
</dbReference>
<keyword evidence="3" id="KW-1185">Reference proteome</keyword>
<keyword evidence="1" id="KW-0732">Signal</keyword>
<dbReference type="EMBL" id="BAABBW010000002">
    <property type="protein sequence ID" value="GAA4173666.1"/>
    <property type="molecule type" value="Genomic_DNA"/>
</dbReference>
<evidence type="ECO:0000313" key="3">
    <source>
        <dbReference type="Proteomes" id="UP001501079"/>
    </source>
</evidence>